<sequence length="317" mass="35050">MSVLPTVDNTWGAAFIGLLLAAVLYGITCLQTYIYFTTYPEDGWEYKTMAGTAFVLDTTSLALISSAIYGYLITDMYAPLNLLFVNRAFDVSKLYRVEPSIMGLLAFLTHLYLGKRVWKVCNRNLWLGMLLGALLLTTLSLAFASTVVSWKHRTWISLKTSIRPLALAGIITSVLLDTTIASVLCLFLVRHVREVEGKKTRRLVRKLLVFAINTGLASSLLSILNLAMFFAFPDTMIFLCLTLIYSKVYANALLANLNSREHLRCSLESSPSDCDAVSLNLSAFKTDRADERDDMKDSGLLGGDNVEAGENLASNLP</sequence>
<feature type="transmembrane region" description="Helical" evidence="2">
    <location>
        <begin position="12"/>
        <end position="36"/>
    </location>
</feature>
<feature type="transmembrane region" description="Helical" evidence="2">
    <location>
        <begin position="236"/>
        <end position="254"/>
    </location>
</feature>
<reference evidence="4 5" key="1">
    <citation type="journal article" date="2020" name="ISME J.">
        <title>Uncovering the hidden diversity of litter-decomposition mechanisms in mushroom-forming fungi.</title>
        <authorList>
            <person name="Floudas D."/>
            <person name="Bentzer J."/>
            <person name="Ahren D."/>
            <person name="Johansson T."/>
            <person name="Persson P."/>
            <person name="Tunlid A."/>
        </authorList>
    </citation>
    <scope>NUCLEOTIDE SEQUENCE [LARGE SCALE GENOMIC DNA]</scope>
    <source>
        <strain evidence="4 5">CBS 175.51</strain>
    </source>
</reference>
<dbReference type="Proteomes" id="UP000541558">
    <property type="component" value="Unassembled WGS sequence"/>
</dbReference>
<feature type="transmembrane region" description="Helical" evidence="2">
    <location>
        <begin position="125"/>
        <end position="145"/>
    </location>
</feature>
<evidence type="ECO:0000259" key="3">
    <source>
        <dbReference type="Pfam" id="PF20152"/>
    </source>
</evidence>
<feature type="transmembrane region" description="Helical" evidence="2">
    <location>
        <begin position="165"/>
        <end position="189"/>
    </location>
</feature>
<keyword evidence="2" id="KW-0472">Membrane</keyword>
<dbReference type="OrthoDB" id="2535105at2759"/>
<dbReference type="InterPro" id="IPR045339">
    <property type="entry name" value="DUF6534"/>
</dbReference>
<feature type="transmembrane region" description="Helical" evidence="2">
    <location>
        <begin position="48"/>
        <end position="74"/>
    </location>
</feature>
<evidence type="ECO:0000313" key="5">
    <source>
        <dbReference type="Proteomes" id="UP000541558"/>
    </source>
</evidence>
<accession>A0A8H5BIT2</accession>
<keyword evidence="2" id="KW-1133">Transmembrane helix</keyword>
<protein>
    <recommendedName>
        <fullName evidence="3">DUF6534 domain-containing protein</fullName>
    </recommendedName>
</protein>
<dbReference type="EMBL" id="JAACJK010000165">
    <property type="protein sequence ID" value="KAF5323919.1"/>
    <property type="molecule type" value="Genomic_DNA"/>
</dbReference>
<gene>
    <name evidence="4" type="ORF">D9611_008418</name>
</gene>
<keyword evidence="5" id="KW-1185">Reference proteome</keyword>
<comment type="caution">
    <text evidence="4">The sequence shown here is derived from an EMBL/GenBank/DDBJ whole genome shotgun (WGS) entry which is preliminary data.</text>
</comment>
<name>A0A8H5BIT2_9AGAR</name>
<organism evidence="4 5">
    <name type="scientific">Ephemerocybe angulata</name>
    <dbReference type="NCBI Taxonomy" id="980116"/>
    <lineage>
        <taxon>Eukaryota</taxon>
        <taxon>Fungi</taxon>
        <taxon>Dikarya</taxon>
        <taxon>Basidiomycota</taxon>
        <taxon>Agaricomycotina</taxon>
        <taxon>Agaricomycetes</taxon>
        <taxon>Agaricomycetidae</taxon>
        <taxon>Agaricales</taxon>
        <taxon>Agaricineae</taxon>
        <taxon>Psathyrellaceae</taxon>
        <taxon>Ephemerocybe</taxon>
    </lineage>
</organism>
<dbReference type="AlphaFoldDB" id="A0A8H5BIT2"/>
<feature type="transmembrane region" description="Helical" evidence="2">
    <location>
        <begin position="210"/>
        <end position="230"/>
    </location>
</feature>
<dbReference type="PANTHER" id="PTHR40465">
    <property type="entry name" value="CHROMOSOME 1, WHOLE GENOME SHOTGUN SEQUENCE"/>
    <property type="match status" value="1"/>
</dbReference>
<evidence type="ECO:0000256" key="1">
    <source>
        <dbReference type="SAM" id="MobiDB-lite"/>
    </source>
</evidence>
<evidence type="ECO:0000313" key="4">
    <source>
        <dbReference type="EMBL" id="KAF5323919.1"/>
    </source>
</evidence>
<proteinExistence type="predicted"/>
<keyword evidence="2" id="KW-0812">Transmembrane</keyword>
<dbReference type="PANTHER" id="PTHR40465:SF1">
    <property type="entry name" value="DUF6534 DOMAIN-CONTAINING PROTEIN"/>
    <property type="match status" value="1"/>
</dbReference>
<dbReference type="Pfam" id="PF20152">
    <property type="entry name" value="DUF6534"/>
    <property type="match status" value="1"/>
</dbReference>
<evidence type="ECO:0000256" key="2">
    <source>
        <dbReference type="SAM" id="Phobius"/>
    </source>
</evidence>
<feature type="domain" description="DUF6534" evidence="3">
    <location>
        <begin position="173"/>
        <end position="262"/>
    </location>
</feature>
<feature type="region of interest" description="Disordered" evidence="1">
    <location>
        <begin position="293"/>
        <end position="317"/>
    </location>
</feature>